<keyword evidence="3 6" id="KW-0732">Signal</keyword>
<dbReference type="RefSeq" id="WP_280576987.1">
    <property type="nucleotide sequence ID" value="NZ_JARXRO010000009.1"/>
</dbReference>
<accession>A0ABT6JQ45</accession>
<comment type="similarity">
    <text evidence="2">Belongs to the MipA/OmpV family.</text>
</comment>
<evidence type="ECO:0000256" key="2">
    <source>
        <dbReference type="ARBA" id="ARBA00005722"/>
    </source>
</evidence>
<comment type="subcellular location">
    <subcellularLocation>
        <location evidence="1">Cell outer membrane</location>
    </subcellularLocation>
</comment>
<dbReference type="PANTHER" id="PTHR38776">
    <property type="entry name" value="MLTA-INTERACTING PROTEIN-RELATED"/>
    <property type="match status" value="1"/>
</dbReference>
<dbReference type="InterPro" id="IPR010583">
    <property type="entry name" value="MipA"/>
</dbReference>
<evidence type="ECO:0000313" key="7">
    <source>
        <dbReference type="EMBL" id="MDH5832811.1"/>
    </source>
</evidence>
<protein>
    <submittedName>
        <fullName evidence="7">MipA/OmpV family protein</fullName>
    </submittedName>
</protein>
<organism evidence="7 8">
    <name type="scientific">Luteimonas kalidii</name>
    <dbReference type="NCBI Taxonomy" id="3042025"/>
    <lineage>
        <taxon>Bacteria</taxon>
        <taxon>Pseudomonadati</taxon>
        <taxon>Pseudomonadota</taxon>
        <taxon>Gammaproteobacteria</taxon>
        <taxon>Lysobacterales</taxon>
        <taxon>Lysobacteraceae</taxon>
        <taxon>Luteimonas</taxon>
    </lineage>
</organism>
<dbReference type="Pfam" id="PF06629">
    <property type="entry name" value="MipA"/>
    <property type="match status" value="1"/>
</dbReference>
<proteinExistence type="inferred from homology"/>
<dbReference type="EMBL" id="JARXRO010000009">
    <property type="protein sequence ID" value="MDH5832811.1"/>
    <property type="molecule type" value="Genomic_DNA"/>
</dbReference>
<evidence type="ECO:0000313" key="8">
    <source>
        <dbReference type="Proteomes" id="UP001156873"/>
    </source>
</evidence>
<reference evidence="7 8" key="1">
    <citation type="submission" date="2023-04" db="EMBL/GenBank/DDBJ databases">
        <title>Luteimonas sp. M1R5S59.</title>
        <authorList>
            <person name="Sun J.-Q."/>
        </authorList>
    </citation>
    <scope>NUCLEOTIDE SEQUENCE [LARGE SCALE GENOMIC DNA]</scope>
    <source>
        <strain evidence="7 8">M1R5S59</strain>
    </source>
</reference>
<feature type="chain" id="PRO_5045369514" evidence="6">
    <location>
        <begin position="19"/>
        <end position="266"/>
    </location>
</feature>
<evidence type="ECO:0000256" key="6">
    <source>
        <dbReference type="SAM" id="SignalP"/>
    </source>
</evidence>
<evidence type="ECO:0000256" key="5">
    <source>
        <dbReference type="ARBA" id="ARBA00023237"/>
    </source>
</evidence>
<feature type="signal peptide" evidence="6">
    <location>
        <begin position="1"/>
        <end position="18"/>
    </location>
</feature>
<keyword evidence="8" id="KW-1185">Reference proteome</keyword>
<evidence type="ECO:0000256" key="4">
    <source>
        <dbReference type="ARBA" id="ARBA00023136"/>
    </source>
</evidence>
<comment type="caution">
    <text evidence="7">The sequence shown here is derived from an EMBL/GenBank/DDBJ whole genome shotgun (WGS) entry which is preliminary data.</text>
</comment>
<evidence type="ECO:0000256" key="3">
    <source>
        <dbReference type="ARBA" id="ARBA00022729"/>
    </source>
</evidence>
<keyword evidence="4" id="KW-0472">Membrane</keyword>
<name>A0ABT6JQ45_9GAMM</name>
<keyword evidence="5" id="KW-0998">Cell outer membrane</keyword>
<dbReference type="Proteomes" id="UP001156873">
    <property type="component" value="Unassembled WGS sequence"/>
</dbReference>
<evidence type="ECO:0000256" key="1">
    <source>
        <dbReference type="ARBA" id="ARBA00004442"/>
    </source>
</evidence>
<gene>
    <name evidence="7" type="ORF">QFW81_02535</name>
</gene>
<dbReference type="PANTHER" id="PTHR38776:SF1">
    <property type="entry name" value="MLTA-INTERACTING PROTEIN-RELATED"/>
    <property type="match status" value="1"/>
</dbReference>
<sequence length="266" mass="28911">MFRTVLSLALLLPAAVCAQTPTGARPAIAETSEDDRWILGLGVSVVDSPYAGEGTRTRPLPYVTYEGERFFWRADTLGVNLLRTDRFALDAIVSGRLDGVDRDDLGRAELAANGVDIDRLVDRDDGADAGLAAGWRFGRNTLALRAVADVTGTSDGYELALDYTHRLSIGRTTIIPGIGVRWLSEDLADYYYGVRSTETFSGAAYQADSALVPAASVVFQRPLVGKWRMIGRLQYQHLPDELTDSPLLERDTSGVAHAFIAVARGF</sequence>